<keyword evidence="2" id="KW-1043">Host membrane</keyword>
<organism evidence="8 9">
    <name type="scientific">Erwinia mallotivora</name>
    <dbReference type="NCBI Taxonomy" id="69222"/>
    <lineage>
        <taxon>Bacteria</taxon>
        <taxon>Pseudomonadati</taxon>
        <taxon>Pseudomonadota</taxon>
        <taxon>Gammaproteobacteria</taxon>
        <taxon>Enterobacterales</taxon>
        <taxon>Erwiniaceae</taxon>
        <taxon>Erwinia</taxon>
    </lineage>
</organism>
<dbReference type="STRING" id="69222.BG55_04585"/>
<keyword evidence="6" id="KW-0472">Membrane</keyword>
<evidence type="ECO:0000256" key="5">
    <source>
        <dbReference type="SAM" id="Coils"/>
    </source>
</evidence>
<evidence type="ECO:0000256" key="4">
    <source>
        <dbReference type="ARBA" id="ARBA00035640"/>
    </source>
</evidence>
<dbReference type="EMBL" id="JFHN01000026">
    <property type="protein sequence ID" value="EXU76554.1"/>
    <property type="molecule type" value="Genomic_DNA"/>
</dbReference>
<dbReference type="OrthoDB" id="6623144at2"/>
<evidence type="ECO:0000256" key="2">
    <source>
        <dbReference type="ARBA" id="ARBA00022870"/>
    </source>
</evidence>
<dbReference type="AlphaFoldDB" id="A0A014MER1"/>
<comment type="caution">
    <text evidence="8">The sequence shown here is derived from an EMBL/GenBank/DDBJ whole genome shotgun (WGS) entry which is preliminary data.</text>
</comment>
<keyword evidence="6" id="KW-1133">Transmembrane helix</keyword>
<comment type="similarity">
    <text evidence="4">Belongs to the SctE/SipB/YopB family.</text>
</comment>
<evidence type="ECO:0000256" key="3">
    <source>
        <dbReference type="ARBA" id="ARBA00023026"/>
    </source>
</evidence>
<dbReference type="Pfam" id="PF04888">
    <property type="entry name" value="SseC"/>
    <property type="match status" value="1"/>
</dbReference>
<keyword evidence="3" id="KW-0843">Virulence</keyword>
<reference evidence="8 9" key="1">
    <citation type="submission" date="2014-02" db="EMBL/GenBank/DDBJ databases">
        <title>Draft genome of Erwinia mallotivora strain BT-MARDI, a papaya dieback pathogen.</title>
        <authorList>
            <person name="Redzuan R."/>
            <person name="Abu Bakar N."/>
            <person name="Badrun R."/>
            <person name="Mohd Raih M.F."/>
            <person name="Rozano L."/>
            <person name="Mat Amin N."/>
        </authorList>
    </citation>
    <scope>NUCLEOTIDE SEQUENCE [LARGE SCALE GENOMIC DNA]</scope>
    <source>
        <strain evidence="8 9">BT-MARDI</strain>
    </source>
</reference>
<protein>
    <submittedName>
        <fullName evidence="8">Type III secretion system protein</fullName>
    </submittedName>
</protein>
<evidence type="ECO:0000259" key="7">
    <source>
        <dbReference type="Pfam" id="PF04888"/>
    </source>
</evidence>
<keyword evidence="9" id="KW-1185">Reference proteome</keyword>
<comment type="subcellular location">
    <subcellularLocation>
        <location evidence="1">Host membrane</location>
        <topology evidence="1">Multi-pass membrane protein</topology>
    </subcellularLocation>
</comment>
<evidence type="ECO:0000256" key="6">
    <source>
        <dbReference type="SAM" id="Phobius"/>
    </source>
</evidence>
<keyword evidence="5" id="KW-0175">Coiled coil</keyword>
<feature type="domain" description="Translocator protein BipB-like C-terminal" evidence="7">
    <location>
        <begin position="313"/>
        <end position="617"/>
    </location>
</feature>
<dbReference type="GO" id="GO:0033644">
    <property type="term" value="C:host cell membrane"/>
    <property type="evidence" value="ECO:0007669"/>
    <property type="project" value="UniProtKB-SubCell"/>
</dbReference>
<proteinExistence type="inferred from homology"/>
<evidence type="ECO:0000256" key="1">
    <source>
        <dbReference type="ARBA" id="ARBA00004301"/>
    </source>
</evidence>
<feature type="coiled-coil region" evidence="5">
    <location>
        <begin position="175"/>
        <end position="280"/>
    </location>
</feature>
<sequence length="623" mass="66317">MDIRSDSLSLLHNMTGGAEVSENEIKKQTNEARRFGNAAMKEHSSSGNVKQALQILQPEQLLKVLESTQNAINGTGGIVRQEQKDAPQLAQPKSVVAQLSEVKNASDNITTTSQSDSGSTLEKLTKLLGRMIELNAQSSMHSLQSNVNSFNAIFESTRSAFNELSSQLIQQGENVAACQDNLSAAKNQAQEFNGKVSDAQSALSDAQERLKNLEDKALSQKPVSAELQKQIAEAKNSVITAQANLNTAQNNYNSHIGGTLAKAETALTAAKNTLQATINQSQSLTSNLSTQQTSAIEMQRKENSENAPTLAFLMALMQQLIDKNSTDELNASAKLKQKMAEAAQKDSEKKAKEYDEQVRKAEEMQKTMGCVGKILGWAITAIGFAAAAFTGGASLAFAAIGLALAVSDEIYQAVTGDSFMQKAMTPLLDYVIKPIMEFYSNIVATVLEKLGVDKNIADIIGQVYGAIVAAVGMIAASVVAGSIASKVAGAVAKKLGNNIVGKIAQSIAKSLSRAVTSNQAKMAQIANKLNTASTVLSAGNSVIKTAGDITTAAMMVEAAKVKAKLEMNTTLQAVLNEMMDRAIEVFTRQTESLKANLENISHMVDSQSQAGKFITRQMRSVAG</sequence>
<dbReference type="Gene3D" id="1.20.120.330">
    <property type="entry name" value="Nucleotidyltransferases domain 2"/>
    <property type="match status" value="2"/>
</dbReference>
<dbReference type="PATRIC" id="fig|69222.5.peg.949"/>
<feature type="transmembrane region" description="Helical" evidence="6">
    <location>
        <begin position="459"/>
        <end position="484"/>
    </location>
</feature>
<evidence type="ECO:0000313" key="9">
    <source>
        <dbReference type="Proteomes" id="UP000019918"/>
    </source>
</evidence>
<accession>A0A014MER1</accession>
<name>A0A014MER1_9GAMM</name>
<dbReference type="InterPro" id="IPR006972">
    <property type="entry name" value="BipB-like_C"/>
</dbReference>
<dbReference type="Proteomes" id="UP000019918">
    <property type="component" value="Unassembled WGS sequence"/>
</dbReference>
<dbReference type="RefSeq" id="WP_034934717.1">
    <property type="nucleotide sequence ID" value="NZ_JFHN01000026.1"/>
</dbReference>
<keyword evidence="6" id="KW-0812">Transmembrane</keyword>
<feature type="transmembrane region" description="Helical" evidence="6">
    <location>
        <begin position="374"/>
        <end position="406"/>
    </location>
</feature>
<gene>
    <name evidence="8" type="ORF">BG55_04585</name>
</gene>
<evidence type="ECO:0000313" key="8">
    <source>
        <dbReference type="EMBL" id="EXU76554.1"/>
    </source>
</evidence>